<dbReference type="InterPro" id="IPR001711">
    <property type="entry name" value="PLipase_C_Pinositol-sp_Y"/>
</dbReference>
<dbReference type="AlphaFoldDB" id="A0AAP5I4A5"/>
<feature type="transmembrane region" description="Helical" evidence="1">
    <location>
        <begin position="93"/>
        <end position="113"/>
    </location>
</feature>
<name>A0AAP5I4A5_9CYAN</name>
<feature type="transmembrane region" description="Helical" evidence="1">
    <location>
        <begin position="320"/>
        <end position="337"/>
    </location>
</feature>
<dbReference type="Pfam" id="PF09852">
    <property type="entry name" value="DUF2079"/>
    <property type="match status" value="1"/>
</dbReference>
<dbReference type="Proteomes" id="UP000667802">
    <property type="component" value="Unassembled WGS sequence"/>
</dbReference>
<proteinExistence type="predicted"/>
<feature type="transmembrane region" description="Helical" evidence="1">
    <location>
        <begin position="349"/>
        <end position="367"/>
    </location>
</feature>
<feature type="transmembrane region" description="Helical" evidence="1">
    <location>
        <begin position="204"/>
        <end position="225"/>
    </location>
</feature>
<feature type="domain" description="PI-PLC Y-box" evidence="2">
    <location>
        <begin position="91"/>
        <end position="136"/>
    </location>
</feature>
<feature type="transmembrane region" description="Helical" evidence="1">
    <location>
        <begin position="168"/>
        <end position="197"/>
    </location>
</feature>
<feature type="transmembrane region" description="Helical" evidence="1">
    <location>
        <begin position="284"/>
        <end position="308"/>
    </location>
</feature>
<dbReference type="GO" id="GO:0035556">
    <property type="term" value="P:intracellular signal transduction"/>
    <property type="evidence" value="ECO:0007669"/>
    <property type="project" value="InterPro"/>
</dbReference>
<dbReference type="GO" id="GO:0006629">
    <property type="term" value="P:lipid metabolic process"/>
    <property type="evidence" value="ECO:0007669"/>
    <property type="project" value="InterPro"/>
</dbReference>
<comment type="caution">
    <text evidence="3">The sequence shown here is derived from an EMBL/GenBank/DDBJ whole genome shotgun (WGS) entry which is preliminary data.</text>
</comment>
<gene>
    <name evidence="3" type="ORF">G7B40_007815</name>
</gene>
<evidence type="ECO:0000313" key="3">
    <source>
        <dbReference type="EMBL" id="MDR9894479.1"/>
    </source>
</evidence>
<dbReference type="PROSITE" id="PS50008">
    <property type="entry name" value="PIPLC_Y_DOMAIN"/>
    <property type="match status" value="1"/>
</dbReference>
<organism evidence="3 4">
    <name type="scientific">Aetokthonos hydrillicola Thurmond2011</name>
    <dbReference type="NCBI Taxonomy" id="2712845"/>
    <lineage>
        <taxon>Bacteria</taxon>
        <taxon>Bacillati</taxon>
        <taxon>Cyanobacteriota</taxon>
        <taxon>Cyanophyceae</taxon>
        <taxon>Nostocales</taxon>
        <taxon>Hapalosiphonaceae</taxon>
        <taxon>Aetokthonos</taxon>
    </lineage>
</organism>
<reference evidence="4" key="1">
    <citation type="journal article" date="2021" name="Science">
        <title>Hunting the eagle killer: A cyanobacterial neurotoxin causes vacuolar myelinopathy.</title>
        <authorList>
            <person name="Breinlinger S."/>
            <person name="Phillips T.J."/>
            <person name="Haram B.N."/>
            <person name="Mares J."/>
            <person name="Martinez Yerena J.A."/>
            <person name="Hrouzek P."/>
            <person name="Sobotka R."/>
            <person name="Henderson W.M."/>
            <person name="Schmieder P."/>
            <person name="Williams S.M."/>
            <person name="Lauderdale J.D."/>
            <person name="Wilde H.D."/>
            <person name="Gerrin W."/>
            <person name="Kust A."/>
            <person name="Washington J.W."/>
            <person name="Wagner C."/>
            <person name="Geier B."/>
            <person name="Liebeke M."/>
            <person name="Enke H."/>
            <person name="Niedermeyer T.H.J."/>
            <person name="Wilde S.B."/>
        </authorList>
    </citation>
    <scope>NUCLEOTIDE SEQUENCE [LARGE SCALE GENOMIC DNA]</scope>
    <source>
        <strain evidence="4">Thurmond2011</strain>
    </source>
</reference>
<evidence type="ECO:0000313" key="4">
    <source>
        <dbReference type="Proteomes" id="UP000667802"/>
    </source>
</evidence>
<sequence>MVKINGLVKRKVNFSTVSLMVAGSSLILFICSSVRHFLFQSTALDLAIFDQAVYLISIGEQPISSIIDFHILGDHAAWILYPLAALYKIYPSVYWLLAVQSVALAIAALPIWLLARQAELKDNQAFIITSAYLLYPLVFNINLFDFHPDVLAVPALLMAVWSARGKHIWWFCSSILVVFGCKAVLSLSVAAMGVWLLLFEKRRLYGAIAILSGIAWFVIATKGIIPYFGGAAASVDRHIYRYSYLGHSFPEMAQNLLFHPQVFLGKVFSSANIGYLLLLVTPVIWGFSLSGMAPLIGAVPILVINLLANYQPQKDLIHQYSLAVLPFLFVVVINSQAANRGWVKNKRVIALWSLLAFLALAKYSFFWSKYLSSLDTWQATREAISRVETKGNVLTIDEIAPHLSERKFIRLLSPEARSIDFTIFDYILLNTRHAFSREHKKLAASYVNQLKSHPKFKLGFERDDVYFFKRTQ</sequence>
<dbReference type="GO" id="GO:0004435">
    <property type="term" value="F:phosphatidylinositol-4,5-bisphosphate phospholipase C activity"/>
    <property type="evidence" value="ECO:0007669"/>
    <property type="project" value="InterPro"/>
</dbReference>
<keyword evidence="4" id="KW-1185">Reference proteome</keyword>
<keyword evidence="1" id="KW-0812">Transmembrane</keyword>
<keyword evidence="1" id="KW-1133">Transmembrane helix</keyword>
<feature type="transmembrane region" description="Helical" evidence="1">
    <location>
        <begin position="12"/>
        <end position="31"/>
    </location>
</feature>
<protein>
    <submittedName>
        <fullName evidence="3">DUF2079 domain-containing protein</fullName>
    </submittedName>
</protein>
<evidence type="ECO:0000259" key="2">
    <source>
        <dbReference type="PROSITE" id="PS50008"/>
    </source>
</evidence>
<keyword evidence="1" id="KW-0472">Membrane</keyword>
<evidence type="ECO:0000256" key="1">
    <source>
        <dbReference type="SAM" id="Phobius"/>
    </source>
</evidence>
<accession>A0AAP5I4A5</accession>
<dbReference type="EMBL" id="JAALHA020000002">
    <property type="protein sequence ID" value="MDR9894479.1"/>
    <property type="molecule type" value="Genomic_DNA"/>
</dbReference>
<feature type="transmembrane region" description="Helical" evidence="1">
    <location>
        <begin position="125"/>
        <end position="144"/>
    </location>
</feature>
<dbReference type="InterPro" id="IPR018650">
    <property type="entry name" value="STSV1_Orf64"/>
</dbReference>
<dbReference type="RefSeq" id="WP_243902250.1">
    <property type="nucleotide sequence ID" value="NZ_CAWQFN010000643.1"/>
</dbReference>